<protein>
    <submittedName>
        <fullName evidence="1">Uncharacterized protein</fullName>
    </submittedName>
</protein>
<evidence type="ECO:0000313" key="1">
    <source>
        <dbReference type="EMBL" id="KAH6925624.1"/>
    </source>
</evidence>
<dbReference type="Proteomes" id="UP000821845">
    <property type="component" value="Chromosome 7"/>
</dbReference>
<organism evidence="1 2">
    <name type="scientific">Hyalomma asiaticum</name>
    <name type="common">Tick</name>
    <dbReference type="NCBI Taxonomy" id="266040"/>
    <lineage>
        <taxon>Eukaryota</taxon>
        <taxon>Metazoa</taxon>
        <taxon>Ecdysozoa</taxon>
        <taxon>Arthropoda</taxon>
        <taxon>Chelicerata</taxon>
        <taxon>Arachnida</taxon>
        <taxon>Acari</taxon>
        <taxon>Parasitiformes</taxon>
        <taxon>Ixodida</taxon>
        <taxon>Ixodoidea</taxon>
        <taxon>Ixodidae</taxon>
        <taxon>Hyalomminae</taxon>
        <taxon>Hyalomma</taxon>
    </lineage>
</organism>
<dbReference type="EMBL" id="CM023487">
    <property type="protein sequence ID" value="KAH6925624.1"/>
    <property type="molecule type" value="Genomic_DNA"/>
</dbReference>
<evidence type="ECO:0000313" key="2">
    <source>
        <dbReference type="Proteomes" id="UP000821845"/>
    </source>
</evidence>
<accession>A0ACB7RVZ5</accession>
<name>A0ACB7RVZ5_HYAAI</name>
<reference evidence="1" key="1">
    <citation type="submission" date="2020-05" db="EMBL/GenBank/DDBJ databases">
        <title>Large-scale comparative analyses of tick genomes elucidate their genetic diversity and vector capacities.</title>
        <authorList>
            <person name="Jia N."/>
            <person name="Wang J."/>
            <person name="Shi W."/>
            <person name="Du L."/>
            <person name="Sun Y."/>
            <person name="Zhan W."/>
            <person name="Jiang J."/>
            <person name="Wang Q."/>
            <person name="Zhang B."/>
            <person name="Ji P."/>
            <person name="Sakyi L.B."/>
            <person name="Cui X."/>
            <person name="Yuan T."/>
            <person name="Jiang B."/>
            <person name="Yang W."/>
            <person name="Lam T.T.-Y."/>
            <person name="Chang Q."/>
            <person name="Ding S."/>
            <person name="Wang X."/>
            <person name="Zhu J."/>
            <person name="Ruan X."/>
            <person name="Zhao L."/>
            <person name="Wei J."/>
            <person name="Que T."/>
            <person name="Du C."/>
            <person name="Cheng J."/>
            <person name="Dai P."/>
            <person name="Han X."/>
            <person name="Huang E."/>
            <person name="Gao Y."/>
            <person name="Liu J."/>
            <person name="Shao H."/>
            <person name="Ye R."/>
            <person name="Li L."/>
            <person name="Wei W."/>
            <person name="Wang X."/>
            <person name="Wang C."/>
            <person name="Yang T."/>
            <person name="Huo Q."/>
            <person name="Li W."/>
            <person name="Guo W."/>
            <person name="Chen H."/>
            <person name="Zhou L."/>
            <person name="Ni X."/>
            <person name="Tian J."/>
            <person name="Zhou Y."/>
            <person name="Sheng Y."/>
            <person name="Liu T."/>
            <person name="Pan Y."/>
            <person name="Xia L."/>
            <person name="Li J."/>
            <person name="Zhao F."/>
            <person name="Cao W."/>
        </authorList>
    </citation>
    <scope>NUCLEOTIDE SEQUENCE</scope>
    <source>
        <strain evidence="1">Hyas-2018</strain>
    </source>
</reference>
<gene>
    <name evidence="1" type="ORF">HPB50_008072</name>
</gene>
<keyword evidence="2" id="KW-1185">Reference proteome</keyword>
<sequence>MGQESRLVLFHAGVSDAIRNVQTEAALTSIHEEMARHRPGFFMCSVPEISIKGKEVQARAVLMNATLKKLCANAGVKFVNLSKTLEEEGSLARDGIHFRAETGRRVADKLAEHMRPFLGLGCRLRGRDGRHSYQQKRMPVKEEAVHYSQPTGLAREVAPLFANPPAQVHPWNNRGAVNCLESSSMKPPQPQEMVEGQMHRMACSNQLPHPVLQPYQPSYQQYPHPSPNTSTDLFHVVGNLVRQHLILQTSPRLQ</sequence>
<proteinExistence type="predicted"/>
<comment type="caution">
    <text evidence="1">The sequence shown here is derived from an EMBL/GenBank/DDBJ whole genome shotgun (WGS) entry which is preliminary data.</text>
</comment>